<keyword evidence="4" id="KW-1185">Reference proteome</keyword>
<dbReference type="Pfam" id="PF08327">
    <property type="entry name" value="AHSA1"/>
    <property type="match status" value="1"/>
</dbReference>
<comment type="caution">
    <text evidence="3">The sequence shown here is derived from an EMBL/GenBank/DDBJ whole genome shotgun (WGS) entry which is preliminary data.</text>
</comment>
<evidence type="ECO:0000313" key="4">
    <source>
        <dbReference type="Proteomes" id="UP001145021"/>
    </source>
</evidence>
<gene>
    <name evidence="3" type="primary">AHA1</name>
    <name evidence="3" type="ORF">LPJ64_004829</name>
</gene>
<dbReference type="GO" id="GO:0006457">
    <property type="term" value="P:protein folding"/>
    <property type="evidence" value="ECO:0007669"/>
    <property type="project" value="TreeGrafter"/>
</dbReference>
<dbReference type="SUPFAM" id="SSF55961">
    <property type="entry name" value="Bet v1-like"/>
    <property type="match status" value="1"/>
</dbReference>
<sequence length="324" mass="36065">MADWRNVGNWHWKERNCLEWAKKYLEEQLTGVEVTKDGFTAKIDSVDSVDGDVDLNIRKGRLIAIYDVEVKLSWTAARGDDKLTGKITIPEVAHDTDDYVYDITANDSSSNKLPMKDFVRKQLAPAITSKLERFTDDLKKQNGSDMYIPDKSGSVSAASSNTQLANEFKQGKAGATVSAASADSDMGLASTKDSKFSTVSISQNAEFMCSAGDLFATLTDPQRVVIWTRAPADIQAKEGAEFKLFNGHIEGKMTKLEPGKSIEQTWRVATWPKGHYSKVKIDFDQQSSSTRLVLKQTGVPFNEEDATKANWERYYWNSIKGSFG</sequence>
<dbReference type="SUPFAM" id="SSF103111">
    <property type="entry name" value="Activator of Hsp90 ATPase, Aha1"/>
    <property type="match status" value="1"/>
</dbReference>
<dbReference type="GO" id="GO:0001671">
    <property type="term" value="F:ATPase activator activity"/>
    <property type="evidence" value="ECO:0007669"/>
    <property type="project" value="InterPro"/>
</dbReference>
<dbReference type="InterPro" id="IPR015310">
    <property type="entry name" value="AHSA1-like_N"/>
</dbReference>
<name>A0A9W8CIN0_9FUNG</name>
<dbReference type="InterPro" id="IPR023393">
    <property type="entry name" value="START-like_dom_sf"/>
</dbReference>
<dbReference type="SMART" id="SM01000">
    <property type="entry name" value="Aha1_N"/>
    <property type="match status" value="1"/>
</dbReference>
<dbReference type="InterPro" id="IPR036338">
    <property type="entry name" value="Aha1"/>
</dbReference>
<dbReference type="Gene3D" id="3.15.10.20">
    <property type="entry name" value="Activator of Hsp90 ATPase Aha1, N-terminal domain"/>
    <property type="match status" value="1"/>
</dbReference>
<dbReference type="PANTHER" id="PTHR13009:SF22">
    <property type="entry name" value="LD43819P"/>
    <property type="match status" value="1"/>
</dbReference>
<evidence type="ECO:0000313" key="3">
    <source>
        <dbReference type="EMBL" id="KAJ1643388.1"/>
    </source>
</evidence>
<feature type="domain" description="Activator of Hsp90 ATPase AHSA1-like N-terminal" evidence="2">
    <location>
        <begin position="14"/>
        <end position="144"/>
    </location>
</feature>
<comment type="similarity">
    <text evidence="1">Belongs to the AHA1 family.</text>
</comment>
<dbReference type="Proteomes" id="UP001145021">
    <property type="component" value="Unassembled WGS sequence"/>
</dbReference>
<dbReference type="EMBL" id="JANBOH010000260">
    <property type="protein sequence ID" value="KAJ1643388.1"/>
    <property type="molecule type" value="Genomic_DNA"/>
</dbReference>
<dbReference type="InterPro" id="IPR013538">
    <property type="entry name" value="ASHA1/2-like_C"/>
</dbReference>
<accession>A0A9W8CIN0</accession>
<protein>
    <submittedName>
        <fullName evidence="3">Co-chaperone</fullName>
    </submittedName>
</protein>
<dbReference type="CDD" id="cd08892">
    <property type="entry name" value="SRPBCC_Aha1"/>
    <property type="match status" value="1"/>
</dbReference>
<proteinExistence type="inferred from homology"/>
<evidence type="ECO:0000256" key="1">
    <source>
        <dbReference type="ARBA" id="ARBA00006817"/>
    </source>
</evidence>
<dbReference type="GO" id="GO:0051087">
    <property type="term" value="F:protein-folding chaperone binding"/>
    <property type="evidence" value="ECO:0007669"/>
    <property type="project" value="InterPro"/>
</dbReference>
<reference evidence="3" key="1">
    <citation type="submission" date="2022-07" db="EMBL/GenBank/DDBJ databases">
        <title>Phylogenomic reconstructions and comparative analyses of Kickxellomycotina fungi.</title>
        <authorList>
            <person name="Reynolds N.K."/>
            <person name="Stajich J.E."/>
            <person name="Barry K."/>
            <person name="Grigoriev I.V."/>
            <person name="Crous P."/>
            <person name="Smith M.E."/>
        </authorList>
    </citation>
    <scope>NUCLEOTIDE SEQUENCE</scope>
    <source>
        <strain evidence="3">NBRC 105413</strain>
    </source>
</reference>
<dbReference type="AlphaFoldDB" id="A0A9W8CIN0"/>
<dbReference type="Pfam" id="PF09229">
    <property type="entry name" value="Aha1_N"/>
    <property type="match status" value="1"/>
</dbReference>
<dbReference type="GO" id="GO:0005829">
    <property type="term" value="C:cytosol"/>
    <property type="evidence" value="ECO:0007669"/>
    <property type="project" value="TreeGrafter"/>
</dbReference>
<dbReference type="PANTHER" id="PTHR13009">
    <property type="entry name" value="HEAT SHOCK PROTEIN 90 HSP90 CO-CHAPERONE AHA-1"/>
    <property type="match status" value="1"/>
</dbReference>
<dbReference type="Gene3D" id="3.30.530.20">
    <property type="match status" value="1"/>
</dbReference>
<organism evidence="3 4">
    <name type="scientific">Coemansia asiatica</name>
    <dbReference type="NCBI Taxonomy" id="1052880"/>
    <lineage>
        <taxon>Eukaryota</taxon>
        <taxon>Fungi</taxon>
        <taxon>Fungi incertae sedis</taxon>
        <taxon>Zoopagomycota</taxon>
        <taxon>Kickxellomycotina</taxon>
        <taxon>Kickxellomycetes</taxon>
        <taxon>Kickxellales</taxon>
        <taxon>Kickxellaceae</taxon>
        <taxon>Coemansia</taxon>
    </lineage>
</organism>
<evidence type="ECO:0000259" key="2">
    <source>
        <dbReference type="SMART" id="SM01000"/>
    </source>
</evidence>